<protein>
    <submittedName>
        <fullName evidence="2">Uncharacterized protein</fullName>
    </submittedName>
</protein>
<gene>
    <name evidence="2" type="ORF">IAD32_02085</name>
</gene>
<keyword evidence="1" id="KW-1133">Transmembrane helix</keyword>
<sequence>MGILELGAYASAIGATVAIVAMVAKAYCTFKRMERHQKENYLTCLKLVIMSEKIPLTERIEAGHKYIALGGNGAIRKHYEALIKEYGKETNE</sequence>
<reference evidence="2" key="1">
    <citation type="submission" date="2020-10" db="EMBL/GenBank/DDBJ databases">
        <authorList>
            <person name="Gilroy R."/>
        </authorList>
    </citation>
    <scope>NUCLEOTIDE SEQUENCE</scope>
    <source>
        <strain evidence="2">ChiSjej1B19-3389</strain>
    </source>
</reference>
<comment type="caution">
    <text evidence="2">The sequence shown here is derived from an EMBL/GenBank/DDBJ whole genome shotgun (WGS) entry which is preliminary data.</text>
</comment>
<reference evidence="2" key="2">
    <citation type="journal article" date="2021" name="PeerJ">
        <title>Extensive microbial diversity within the chicken gut microbiome revealed by metagenomics and culture.</title>
        <authorList>
            <person name="Gilroy R."/>
            <person name="Ravi A."/>
            <person name="Getino M."/>
            <person name="Pursley I."/>
            <person name="Horton D.L."/>
            <person name="Alikhan N.F."/>
            <person name="Baker D."/>
            <person name="Gharbi K."/>
            <person name="Hall N."/>
            <person name="Watson M."/>
            <person name="Adriaenssens E.M."/>
            <person name="Foster-Nyarko E."/>
            <person name="Jarju S."/>
            <person name="Secka A."/>
            <person name="Antonio M."/>
            <person name="Oren A."/>
            <person name="Chaudhuri R.R."/>
            <person name="La Ragione R."/>
            <person name="Hildebrand F."/>
            <person name="Pallen M.J."/>
        </authorList>
    </citation>
    <scope>NUCLEOTIDE SEQUENCE</scope>
    <source>
        <strain evidence="2">ChiSjej1B19-3389</strain>
    </source>
</reference>
<proteinExistence type="predicted"/>
<dbReference type="AlphaFoldDB" id="A0A9D0ZGA2"/>
<keyword evidence="1" id="KW-0472">Membrane</keyword>
<feature type="transmembrane region" description="Helical" evidence="1">
    <location>
        <begin position="6"/>
        <end position="28"/>
    </location>
</feature>
<evidence type="ECO:0000313" key="2">
    <source>
        <dbReference type="EMBL" id="HIQ80058.1"/>
    </source>
</evidence>
<evidence type="ECO:0000313" key="3">
    <source>
        <dbReference type="Proteomes" id="UP000886787"/>
    </source>
</evidence>
<organism evidence="2 3">
    <name type="scientific">Candidatus Scatavimonas merdigallinarum</name>
    <dbReference type="NCBI Taxonomy" id="2840914"/>
    <lineage>
        <taxon>Bacteria</taxon>
        <taxon>Bacillati</taxon>
        <taxon>Bacillota</taxon>
        <taxon>Clostridia</taxon>
        <taxon>Eubacteriales</taxon>
        <taxon>Oscillospiraceae</taxon>
        <taxon>Oscillospiraceae incertae sedis</taxon>
        <taxon>Candidatus Scatavimonas</taxon>
    </lineage>
</organism>
<dbReference type="EMBL" id="DVFW01000014">
    <property type="protein sequence ID" value="HIQ80058.1"/>
    <property type="molecule type" value="Genomic_DNA"/>
</dbReference>
<evidence type="ECO:0000256" key="1">
    <source>
        <dbReference type="SAM" id="Phobius"/>
    </source>
</evidence>
<name>A0A9D0ZGA2_9FIRM</name>
<accession>A0A9D0ZGA2</accession>
<keyword evidence="1" id="KW-0812">Transmembrane</keyword>
<dbReference type="Proteomes" id="UP000886787">
    <property type="component" value="Unassembled WGS sequence"/>
</dbReference>